<gene>
    <name evidence="3" type="ORF">MSYG_2387</name>
</gene>
<dbReference type="AlphaFoldDB" id="A0A1M8A6E4"/>
<dbReference type="InterPro" id="IPR006735">
    <property type="entry name" value="Rtf2"/>
</dbReference>
<evidence type="ECO:0000313" key="3">
    <source>
        <dbReference type="EMBL" id="SHO78045.1"/>
    </source>
</evidence>
<proteinExistence type="inferred from homology"/>
<dbReference type="PANTHER" id="PTHR12775">
    <property type="entry name" value="PROTEIN C20ORF43 HOMOLOG"/>
    <property type="match status" value="1"/>
</dbReference>
<dbReference type="Proteomes" id="UP000186303">
    <property type="component" value="Chromosome 3"/>
</dbReference>
<dbReference type="STRING" id="1230383.A0A1M8A6E4"/>
<dbReference type="GO" id="GO:0005634">
    <property type="term" value="C:nucleus"/>
    <property type="evidence" value="ECO:0007669"/>
    <property type="project" value="TreeGrafter"/>
</dbReference>
<evidence type="ECO:0000256" key="1">
    <source>
        <dbReference type="ARBA" id="ARBA00009885"/>
    </source>
</evidence>
<dbReference type="CDD" id="cd16653">
    <property type="entry name" value="RING-like_Rtf2"/>
    <property type="match status" value="1"/>
</dbReference>
<dbReference type="InterPro" id="IPR027799">
    <property type="entry name" value="Rtf2_RING-finger"/>
</dbReference>
<name>A0A1M8A6E4_MALS4</name>
<keyword evidence="4" id="KW-1185">Reference proteome</keyword>
<protein>
    <submittedName>
        <fullName evidence="3">Uncharacterized protein</fullName>
    </submittedName>
</protein>
<feature type="region of interest" description="Disordered" evidence="2">
    <location>
        <begin position="229"/>
        <end position="271"/>
    </location>
</feature>
<dbReference type="EMBL" id="LT671823">
    <property type="protein sequence ID" value="SHO78045.1"/>
    <property type="molecule type" value="Genomic_DNA"/>
</dbReference>
<sequence length="271" mass="29980">MVLSRDIQAPPRRSLVASRWAHGTYAALTQGNDGGSIARRDDLVRTRAQAPVTQDRDELRHSVWTLCRVSRHRLQAPVMLDRLGQLYNKDGLIEYLLRRSKHTATEAENLAARHIRGLKDVRAVTLAPNPVREAERGEALYYPYACPLTQRPMNGKNKFVALWTCGCVLSEVGLRETAFPGAPRKEVATPTPCPQCGVPFQPAALWRAAPTVEDDVVALYPPPETQRALREQLAAQRKKRKSASSDADTPKRAPASTDAAAPKRARPEGLL</sequence>
<organism evidence="3 4">
    <name type="scientific">Malassezia sympodialis (strain ATCC 42132)</name>
    <name type="common">Atopic eczema-associated yeast</name>
    <dbReference type="NCBI Taxonomy" id="1230383"/>
    <lineage>
        <taxon>Eukaryota</taxon>
        <taxon>Fungi</taxon>
        <taxon>Dikarya</taxon>
        <taxon>Basidiomycota</taxon>
        <taxon>Ustilaginomycotina</taxon>
        <taxon>Malasseziomycetes</taxon>
        <taxon>Malasseziales</taxon>
        <taxon>Malasseziaceae</taxon>
        <taxon>Malassezia</taxon>
    </lineage>
</organism>
<dbReference type="PANTHER" id="PTHR12775:SF0">
    <property type="entry name" value="REPLICATION TERMINATION FACTOR 2"/>
    <property type="match status" value="1"/>
</dbReference>
<dbReference type="OrthoDB" id="247013at2759"/>
<evidence type="ECO:0000313" key="4">
    <source>
        <dbReference type="Proteomes" id="UP000186303"/>
    </source>
</evidence>
<dbReference type="VEuPathDB" id="FungiDB:MSYG_2387"/>
<reference evidence="4" key="1">
    <citation type="journal article" date="2017" name="Nucleic Acids Res.">
        <title>Proteogenomics produces comprehensive and highly accurate protein-coding gene annotation in a complete genome assembly of Malassezia sympodialis.</title>
        <authorList>
            <person name="Zhu Y."/>
            <person name="Engstroem P.G."/>
            <person name="Tellgren-Roth C."/>
            <person name="Baudo C.D."/>
            <person name="Kennell J.C."/>
            <person name="Sun S."/>
            <person name="Billmyre R.B."/>
            <person name="Schroeder M.S."/>
            <person name="Andersson A."/>
            <person name="Holm T."/>
            <person name="Sigurgeirsson B."/>
            <person name="Wu G."/>
            <person name="Sankaranarayanan S.R."/>
            <person name="Siddharthan R."/>
            <person name="Sanyal K."/>
            <person name="Lundeberg J."/>
            <person name="Nystedt B."/>
            <person name="Boekhout T."/>
            <person name="Dawson T.L. Jr."/>
            <person name="Heitman J."/>
            <person name="Scheynius A."/>
            <person name="Lehtioe J."/>
        </authorList>
    </citation>
    <scope>NUCLEOTIDE SEQUENCE [LARGE SCALE GENOMIC DNA]</scope>
    <source>
        <strain evidence="4">ATCC 42132</strain>
    </source>
</reference>
<dbReference type="Pfam" id="PF04641">
    <property type="entry name" value="Rtf2"/>
    <property type="match status" value="1"/>
</dbReference>
<dbReference type="GO" id="GO:0006274">
    <property type="term" value="P:DNA replication termination"/>
    <property type="evidence" value="ECO:0007669"/>
    <property type="project" value="TreeGrafter"/>
</dbReference>
<comment type="similarity">
    <text evidence="1">Belongs to the rtf2 family.</text>
</comment>
<evidence type="ECO:0000256" key="2">
    <source>
        <dbReference type="SAM" id="MobiDB-lite"/>
    </source>
</evidence>
<accession>A0A1M8A6E4</accession>